<evidence type="ECO:0000313" key="3">
    <source>
        <dbReference type="Proteomes" id="UP001596496"/>
    </source>
</evidence>
<evidence type="ECO:0000313" key="2">
    <source>
        <dbReference type="EMBL" id="MFC7388239.1"/>
    </source>
</evidence>
<feature type="chain" id="PRO_5047108181" evidence="1">
    <location>
        <begin position="30"/>
        <end position="114"/>
    </location>
</feature>
<protein>
    <submittedName>
        <fullName evidence="2">Uncharacterized protein</fullName>
    </submittedName>
</protein>
<dbReference type="Proteomes" id="UP001596496">
    <property type="component" value="Unassembled WGS sequence"/>
</dbReference>
<dbReference type="RefSeq" id="WP_380832300.1">
    <property type="nucleotide sequence ID" value="NZ_JBHTCG010000056.1"/>
</dbReference>
<gene>
    <name evidence="2" type="ORF">ACFQSB_38945</name>
</gene>
<keyword evidence="3" id="KW-1185">Reference proteome</keyword>
<organism evidence="2 3">
    <name type="scientific">Sphaerisporangium rhizosphaerae</name>
    <dbReference type="NCBI Taxonomy" id="2269375"/>
    <lineage>
        <taxon>Bacteria</taxon>
        <taxon>Bacillati</taxon>
        <taxon>Actinomycetota</taxon>
        <taxon>Actinomycetes</taxon>
        <taxon>Streptosporangiales</taxon>
        <taxon>Streptosporangiaceae</taxon>
        <taxon>Sphaerisporangium</taxon>
    </lineage>
</organism>
<keyword evidence="1" id="KW-0732">Signal</keyword>
<proteinExistence type="predicted"/>
<sequence>MKIRHSLRAVAAATALAGGLLAVTGPAFAATTAKISNYASIAPGATTSMLLVCPSYAPTMLLGTVAFTPKAGVTVTGTSLDTSSDPFHRHILTITAQNGSAAWSGLTALATCTS</sequence>
<accession>A0ABW2PFL3</accession>
<evidence type="ECO:0000256" key="1">
    <source>
        <dbReference type="SAM" id="SignalP"/>
    </source>
</evidence>
<name>A0ABW2PFL3_9ACTN</name>
<feature type="signal peptide" evidence="1">
    <location>
        <begin position="1"/>
        <end position="29"/>
    </location>
</feature>
<dbReference type="EMBL" id="JBHTCG010000056">
    <property type="protein sequence ID" value="MFC7388239.1"/>
    <property type="molecule type" value="Genomic_DNA"/>
</dbReference>
<comment type="caution">
    <text evidence="2">The sequence shown here is derived from an EMBL/GenBank/DDBJ whole genome shotgun (WGS) entry which is preliminary data.</text>
</comment>
<reference evidence="3" key="1">
    <citation type="journal article" date="2019" name="Int. J. Syst. Evol. Microbiol.">
        <title>The Global Catalogue of Microorganisms (GCM) 10K type strain sequencing project: providing services to taxonomists for standard genome sequencing and annotation.</title>
        <authorList>
            <consortium name="The Broad Institute Genomics Platform"/>
            <consortium name="The Broad Institute Genome Sequencing Center for Infectious Disease"/>
            <person name="Wu L."/>
            <person name="Ma J."/>
        </authorList>
    </citation>
    <scope>NUCLEOTIDE SEQUENCE [LARGE SCALE GENOMIC DNA]</scope>
    <source>
        <strain evidence="3">CECT 7649</strain>
    </source>
</reference>